<organism evidence="2">
    <name type="scientific">Ixodes ricinus</name>
    <name type="common">Common tick</name>
    <name type="synonym">Acarus ricinus</name>
    <dbReference type="NCBI Taxonomy" id="34613"/>
    <lineage>
        <taxon>Eukaryota</taxon>
        <taxon>Metazoa</taxon>
        <taxon>Ecdysozoa</taxon>
        <taxon>Arthropoda</taxon>
        <taxon>Chelicerata</taxon>
        <taxon>Arachnida</taxon>
        <taxon>Acari</taxon>
        <taxon>Parasitiformes</taxon>
        <taxon>Ixodida</taxon>
        <taxon>Ixodoidea</taxon>
        <taxon>Ixodidae</taxon>
        <taxon>Ixodinae</taxon>
        <taxon>Ixodes</taxon>
    </lineage>
</organism>
<dbReference type="AlphaFoldDB" id="A0A6B0U0G5"/>
<accession>A0A6B0U0G5</accession>
<name>A0A6B0U0G5_IXORI</name>
<reference evidence="2" key="1">
    <citation type="submission" date="2019-12" db="EMBL/GenBank/DDBJ databases">
        <title>An insight into the sialome of adult female Ixodes ricinus ticks feeding for 6 days.</title>
        <authorList>
            <person name="Perner J."/>
            <person name="Ribeiro J.M.C."/>
        </authorList>
    </citation>
    <scope>NUCLEOTIDE SEQUENCE</scope>
    <source>
        <strain evidence="2">Semi-engorged</strain>
        <tissue evidence="2">Salivary glands</tissue>
    </source>
</reference>
<feature type="chain" id="PRO_5025367569" evidence="1">
    <location>
        <begin position="22"/>
        <end position="89"/>
    </location>
</feature>
<protein>
    <submittedName>
        <fullName evidence="2">Putative lipocalin</fullName>
    </submittedName>
</protein>
<proteinExistence type="predicted"/>
<evidence type="ECO:0000256" key="1">
    <source>
        <dbReference type="SAM" id="SignalP"/>
    </source>
</evidence>
<evidence type="ECO:0000313" key="2">
    <source>
        <dbReference type="EMBL" id="MXU85989.1"/>
    </source>
</evidence>
<sequence length="89" mass="10721">MFRPQDRMIVFFLGLLFLSRSDVILPEETKGDYPDANEVMWKLPETYMLQSIGNFINLTCGYQVFYNKTKRSKLFRMYDFFLMYMDGRS</sequence>
<keyword evidence="1" id="KW-0732">Signal</keyword>
<dbReference type="EMBL" id="GIFC01003906">
    <property type="protein sequence ID" value="MXU85989.1"/>
    <property type="molecule type" value="Transcribed_RNA"/>
</dbReference>
<feature type="signal peptide" evidence="1">
    <location>
        <begin position="1"/>
        <end position="21"/>
    </location>
</feature>